<proteinExistence type="predicted"/>
<dbReference type="EMBL" id="JACCDD010000001">
    <property type="protein sequence ID" value="NYS43439.1"/>
    <property type="molecule type" value="Genomic_DNA"/>
</dbReference>
<evidence type="ECO:0008006" key="3">
    <source>
        <dbReference type="Google" id="ProtNLM"/>
    </source>
</evidence>
<comment type="caution">
    <text evidence="1">The sequence shown here is derived from an EMBL/GenBank/DDBJ whole genome shotgun (WGS) entry which is preliminary data.</text>
</comment>
<name>A0ABX2SPE9_VREZH</name>
<dbReference type="Proteomes" id="UP000528918">
    <property type="component" value="Unassembled WGS sequence"/>
</dbReference>
<dbReference type="RefSeq" id="WP_179926805.1">
    <property type="nucleotide sequence ID" value="NZ_JACCDD010000001.1"/>
</dbReference>
<evidence type="ECO:0000313" key="2">
    <source>
        <dbReference type="Proteomes" id="UP000528918"/>
    </source>
</evidence>
<sequence>MDLVNFIAQLDEEPELHAIRLLILISAFSDSNHSSSIGGFTKLAKLDFLLRYPVMLERALEAKGSSVKSVEIKEHELNSVESQMVRYRFGPWDHKYRGLLNILVAKSLVEINVEGRKVLISLTDAGENLALELREMEEFKDYARRSDILKRNFDLKATNLMNFIYKNFPEVISLRSNQRIPT</sequence>
<keyword evidence="2" id="KW-1185">Reference proteome</keyword>
<protein>
    <recommendedName>
        <fullName evidence="3">HTH marR-type domain-containing protein</fullName>
    </recommendedName>
</protein>
<gene>
    <name evidence="1" type="ORF">HZS79_00600</name>
</gene>
<accession>A0ABX2SPE9</accession>
<evidence type="ECO:0000313" key="1">
    <source>
        <dbReference type="EMBL" id="NYS43439.1"/>
    </source>
</evidence>
<organism evidence="1 2">
    <name type="scientific">Vreelandella zhaodongensis</name>
    <name type="common">Halomonas zhaodongensis</name>
    <dbReference type="NCBI Taxonomy" id="1176240"/>
    <lineage>
        <taxon>Bacteria</taxon>
        <taxon>Pseudomonadati</taxon>
        <taxon>Pseudomonadota</taxon>
        <taxon>Gammaproteobacteria</taxon>
        <taxon>Oceanospirillales</taxon>
        <taxon>Halomonadaceae</taxon>
        <taxon>Vreelandella</taxon>
    </lineage>
</organism>
<reference evidence="1 2" key="1">
    <citation type="journal article" date="2013" name="Antonie Van Leeuwenhoek">
        <title>Halomonas zhaodongensis sp. nov., a slightly halophilic bacterium isolated from saline-alkaline soils in Zhaodong, China.</title>
        <authorList>
            <person name="Jiang J."/>
            <person name="Pan Y."/>
            <person name="Meng L."/>
            <person name="Hu S."/>
            <person name="Zhang X."/>
            <person name="Hu B."/>
            <person name="Meng J."/>
            <person name="Li C."/>
            <person name="Huang H."/>
            <person name="Wang K."/>
            <person name="Su T."/>
        </authorList>
    </citation>
    <scope>NUCLEOTIDE SEQUENCE [LARGE SCALE GENOMIC DNA]</scope>
    <source>
        <strain evidence="1 2">NEAU-ST10-25</strain>
    </source>
</reference>